<name>A0AAU9FY42_DROMD</name>
<evidence type="ECO:0000313" key="2">
    <source>
        <dbReference type="EMBL" id="BFG00339.1"/>
    </source>
</evidence>
<protein>
    <submittedName>
        <fullName evidence="2">Uncharacterized protein</fullName>
    </submittedName>
</protein>
<feature type="region of interest" description="Disordered" evidence="1">
    <location>
        <begin position="30"/>
        <end position="55"/>
    </location>
</feature>
<reference evidence="2 3" key="1">
    <citation type="submission" date="2024-02" db="EMBL/GenBank/DDBJ databases">
        <title>A chromosome-level genome assembly of Drosophila madeirensis, a fruit fly species endemic to Madeira island.</title>
        <authorList>
            <person name="Tomihara K."/>
            <person name="Llopart A."/>
            <person name="Yamamoto D."/>
        </authorList>
    </citation>
    <scope>NUCLEOTIDE SEQUENCE [LARGE SCALE GENOMIC DNA]</scope>
    <source>
        <strain evidence="2 3">RF1</strain>
    </source>
</reference>
<gene>
    <name evidence="2" type="ORF">DMAD_00364</name>
</gene>
<evidence type="ECO:0000256" key="1">
    <source>
        <dbReference type="SAM" id="MobiDB-lite"/>
    </source>
</evidence>
<evidence type="ECO:0000313" key="3">
    <source>
        <dbReference type="Proteomes" id="UP001500889"/>
    </source>
</evidence>
<keyword evidence="3" id="KW-1185">Reference proteome</keyword>
<dbReference type="EMBL" id="AP029266">
    <property type="protein sequence ID" value="BFG00339.1"/>
    <property type="molecule type" value="Genomic_DNA"/>
</dbReference>
<dbReference type="Proteomes" id="UP001500889">
    <property type="component" value="Chromosome A"/>
</dbReference>
<sequence length="272" mass="30721">MSNYQHQIDFKLEFGEIASLTNFNATPASKGKDLAVGDATPASEGKDLTVGDATPAYKSAEPNASMKATAGNLGIASSTIGDATMGVSSHVTNPRKLIFHGCCKLTDEELSERYKLNETTDEELASVGLNRQEVIDSYRVMDEVSILRGEPSLLKKKPEPEPEIVKAEPPWEHFMLTYEFPMLNRLVVLLSTDDRLFRAFMQRDLPADYPLHLPTYRSYPPEERKIYLFIRFCEHLESLYLGSRSFEAQDKVASYIYALRQRHFAINANMRN</sequence>
<proteinExistence type="predicted"/>
<dbReference type="AlphaFoldDB" id="A0AAU9FY42"/>
<accession>A0AAU9FY42</accession>
<organism evidence="2 3">
    <name type="scientific">Drosophila madeirensis</name>
    <name type="common">Fruit fly</name>
    <dbReference type="NCBI Taxonomy" id="30013"/>
    <lineage>
        <taxon>Eukaryota</taxon>
        <taxon>Metazoa</taxon>
        <taxon>Ecdysozoa</taxon>
        <taxon>Arthropoda</taxon>
        <taxon>Hexapoda</taxon>
        <taxon>Insecta</taxon>
        <taxon>Pterygota</taxon>
        <taxon>Neoptera</taxon>
        <taxon>Endopterygota</taxon>
        <taxon>Diptera</taxon>
        <taxon>Brachycera</taxon>
        <taxon>Muscomorpha</taxon>
        <taxon>Ephydroidea</taxon>
        <taxon>Drosophilidae</taxon>
        <taxon>Drosophila</taxon>
        <taxon>Sophophora</taxon>
    </lineage>
</organism>